<dbReference type="SUPFAM" id="SSF53335">
    <property type="entry name" value="S-adenosyl-L-methionine-dependent methyltransferases"/>
    <property type="match status" value="1"/>
</dbReference>
<keyword evidence="2 5" id="KW-0489">Methyltransferase</keyword>
<evidence type="ECO:0000313" key="5">
    <source>
        <dbReference type="EMBL" id="GAA0165185.1"/>
    </source>
</evidence>
<evidence type="ECO:0000256" key="3">
    <source>
        <dbReference type="ARBA" id="ARBA00022679"/>
    </source>
</evidence>
<dbReference type="InterPro" id="IPR002903">
    <property type="entry name" value="RsmH"/>
</dbReference>
<comment type="similarity">
    <text evidence="1">Belongs to the methyltransferase superfamily. RsmH family.</text>
</comment>
<dbReference type="PANTHER" id="PTHR11265:SF0">
    <property type="entry name" value="12S RRNA N4-METHYLCYTIDINE METHYLTRANSFERASE"/>
    <property type="match status" value="1"/>
</dbReference>
<keyword evidence="3" id="KW-0808">Transferase</keyword>
<name>A0AAV3QQP1_LITER</name>
<evidence type="ECO:0000256" key="1">
    <source>
        <dbReference type="ARBA" id="ARBA00010396"/>
    </source>
</evidence>
<dbReference type="Proteomes" id="UP001454036">
    <property type="component" value="Unassembled WGS sequence"/>
</dbReference>
<dbReference type="PANTHER" id="PTHR11265">
    <property type="entry name" value="S-ADENOSYL-METHYLTRANSFERASE MRAW"/>
    <property type="match status" value="1"/>
</dbReference>
<gene>
    <name evidence="5" type="ORF">LIER_43704</name>
</gene>
<evidence type="ECO:0000256" key="2">
    <source>
        <dbReference type="ARBA" id="ARBA00022603"/>
    </source>
</evidence>
<comment type="caution">
    <text evidence="5">The sequence shown here is derived from an EMBL/GenBank/DDBJ whole genome shotgun (WGS) entry which is preliminary data.</text>
</comment>
<sequence>MRMNPQASLKAEDILNSWPEDEVGKILRDYGEESNWYHLQKKIVKARVDGGLHCTSELVALIRRSFYGARGGRQGWIKTATRVFQALRIAVNDELNTLTDSVNACFSLLASGGRLAVISFHSLEDRIVKQAFLDIINSNEGKEGEDTLNPNEVNVREIEKEAWIRQVVRGKIGTVLTKRPLTPSETEEKLNARSRSAKLRVIEKVQNGTLPTVILAFVCAAAIKR</sequence>
<reference evidence="5 6" key="1">
    <citation type="submission" date="2024-01" db="EMBL/GenBank/DDBJ databases">
        <title>The complete chloroplast genome sequence of Lithospermum erythrorhizon: insights into the phylogenetic relationship among Boraginaceae species and the maternal lineages of purple gromwells.</title>
        <authorList>
            <person name="Okada T."/>
            <person name="Watanabe K."/>
        </authorList>
    </citation>
    <scope>NUCLEOTIDE SEQUENCE [LARGE SCALE GENOMIC DNA]</scope>
</reference>
<dbReference type="SUPFAM" id="SSF81799">
    <property type="entry name" value="Putative methyltransferase TM0872, insert domain"/>
    <property type="match status" value="1"/>
</dbReference>
<keyword evidence="6" id="KW-1185">Reference proteome</keyword>
<dbReference type="Gene3D" id="3.40.50.150">
    <property type="entry name" value="Vaccinia Virus protein VP39"/>
    <property type="match status" value="1"/>
</dbReference>
<accession>A0AAV3QQP1</accession>
<dbReference type="GO" id="GO:0070475">
    <property type="term" value="P:rRNA base methylation"/>
    <property type="evidence" value="ECO:0007669"/>
    <property type="project" value="TreeGrafter"/>
</dbReference>
<proteinExistence type="inferred from homology"/>
<evidence type="ECO:0000256" key="4">
    <source>
        <dbReference type="ARBA" id="ARBA00022691"/>
    </source>
</evidence>
<dbReference type="EMBL" id="BAABME010037838">
    <property type="protein sequence ID" value="GAA0165185.1"/>
    <property type="molecule type" value="Genomic_DNA"/>
</dbReference>
<dbReference type="AlphaFoldDB" id="A0AAV3QQP1"/>
<organism evidence="5 6">
    <name type="scientific">Lithospermum erythrorhizon</name>
    <name type="common">Purple gromwell</name>
    <name type="synonym">Lithospermum officinale var. erythrorhizon</name>
    <dbReference type="NCBI Taxonomy" id="34254"/>
    <lineage>
        <taxon>Eukaryota</taxon>
        <taxon>Viridiplantae</taxon>
        <taxon>Streptophyta</taxon>
        <taxon>Embryophyta</taxon>
        <taxon>Tracheophyta</taxon>
        <taxon>Spermatophyta</taxon>
        <taxon>Magnoliopsida</taxon>
        <taxon>eudicotyledons</taxon>
        <taxon>Gunneridae</taxon>
        <taxon>Pentapetalae</taxon>
        <taxon>asterids</taxon>
        <taxon>lamiids</taxon>
        <taxon>Boraginales</taxon>
        <taxon>Boraginaceae</taxon>
        <taxon>Boraginoideae</taxon>
        <taxon>Lithospermeae</taxon>
        <taxon>Lithospermum</taxon>
    </lineage>
</organism>
<dbReference type="InterPro" id="IPR023397">
    <property type="entry name" value="SAM-dep_MeTrfase_MraW_recog"/>
</dbReference>
<keyword evidence="4" id="KW-0949">S-adenosyl-L-methionine</keyword>
<evidence type="ECO:0000313" key="6">
    <source>
        <dbReference type="Proteomes" id="UP001454036"/>
    </source>
</evidence>
<dbReference type="Pfam" id="PF01795">
    <property type="entry name" value="Methyltransf_5"/>
    <property type="match status" value="1"/>
</dbReference>
<protein>
    <submittedName>
        <fullName evidence="5">Methyltransferase</fullName>
    </submittedName>
</protein>
<dbReference type="Gene3D" id="1.10.150.170">
    <property type="entry name" value="Putative methyltransferase TM0872, insert domain"/>
    <property type="match status" value="1"/>
</dbReference>
<dbReference type="GO" id="GO:0071424">
    <property type="term" value="F:rRNA (cytosine-N4-)-methyltransferase activity"/>
    <property type="evidence" value="ECO:0007669"/>
    <property type="project" value="TreeGrafter"/>
</dbReference>
<dbReference type="InterPro" id="IPR029063">
    <property type="entry name" value="SAM-dependent_MTases_sf"/>
</dbReference>